<dbReference type="PANTHER" id="PTHR47160">
    <property type="entry name" value="PUTATIVE-RELATED"/>
    <property type="match status" value="1"/>
</dbReference>
<proteinExistence type="predicted"/>
<dbReference type="Pfam" id="PF10551">
    <property type="entry name" value="MULE"/>
    <property type="match status" value="1"/>
</dbReference>
<reference evidence="2 3" key="1">
    <citation type="submission" date="2016-04" db="EMBL/GenBank/DDBJ databases">
        <title>Genome analyses suggest a sexual origin of heterokaryosis in a supposedly ancient asexual fungus.</title>
        <authorList>
            <person name="Ropars J."/>
            <person name="Sedzielewska K."/>
            <person name="Noel J."/>
            <person name="Charron P."/>
            <person name="Farinelli L."/>
            <person name="Marton T."/>
            <person name="Kruger M."/>
            <person name="Pelin A."/>
            <person name="Brachmann A."/>
            <person name="Corradi N."/>
        </authorList>
    </citation>
    <scope>NUCLEOTIDE SEQUENCE [LARGE SCALE GENOMIC DNA]</scope>
    <source>
        <strain evidence="2 3">A5</strain>
    </source>
</reference>
<protein>
    <recommendedName>
        <fullName evidence="1">MULE transposase domain-containing protein</fullName>
    </recommendedName>
</protein>
<reference evidence="2 3" key="2">
    <citation type="submission" date="2017-09" db="EMBL/GenBank/DDBJ databases">
        <title>Extensive intraspecific genome diversity in a model arbuscular mycorrhizal fungus.</title>
        <authorList>
            <person name="Chen E.C."/>
            <person name="Morin E."/>
            <person name="Beaudet D."/>
            <person name="Noel J."/>
            <person name="Ndikumana S."/>
            <person name="Charron P."/>
            <person name="St-Onge C."/>
            <person name="Giorgi J."/>
            <person name="Grigoriev I.V."/>
            <person name="Roux C."/>
            <person name="Martin F.M."/>
            <person name="Corradi N."/>
        </authorList>
    </citation>
    <scope>NUCLEOTIDE SEQUENCE [LARGE SCALE GENOMIC DNA]</scope>
    <source>
        <strain evidence="2 3">A5</strain>
    </source>
</reference>
<name>A0A2N0P0H2_9GLOM</name>
<accession>A0A2N0P0H2</accession>
<evidence type="ECO:0000259" key="1">
    <source>
        <dbReference type="Pfam" id="PF10551"/>
    </source>
</evidence>
<feature type="domain" description="MULE transposase" evidence="1">
    <location>
        <begin position="198"/>
        <end position="299"/>
    </location>
</feature>
<evidence type="ECO:0000313" key="3">
    <source>
        <dbReference type="Proteomes" id="UP000232722"/>
    </source>
</evidence>
<sequence length="490" mass="57588">MDLQHPRRVFEHESASGFGFNARITQSLGFVGRRKYGRTIALKVRENSLDSWRGKEEQSLGKKMNQRQSTNIHWSFMEHERNNFLNNENIKKKWIKRQASETRDKPAKIIQDNIISIPEEIHPYIPSPNALRRTISRVRKSEMPPQPQNITEINIPESLCHTLHGNIFLVKDYMVGQERILLFTTRENIQHLANALFWIMDGTFKTVPTIFHQMYTIHAPVGAEDNSRILPLVYALMTRKSEVLYRWLFENLIEFAEDNDIELKPQSIITDFELAAINVSRSKFPDTNNKGCFFHLCQNGWRQIQRCGLAIQYGNDEHFSIMVRHLFALAFLPSQEIPAAFNILKPQMPQEANDLVQWFEDNYVLGRIRREMRNGHVVRSALPFPPQLWSVYDSIQLGIPRTQNVVEAWHRRWEVLVGESHVGLFTIINEIQREQQQVELQIECIIRGEQRKKQKKVWIERENRIMSIINERSNRSLMEFLRGIAHNLSF</sequence>
<dbReference type="InterPro" id="IPR018289">
    <property type="entry name" value="MULE_transposase_dom"/>
</dbReference>
<dbReference type="PANTHER" id="PTHR47160:SF10">
    <property type="entry name" value="MULE TRANSPOSASE DOMAIN-CONTAINING PROTEIN"/>
    <property type="match status" value="1"/>
</dbReference>
<gene>
    <name evidence="2" type="ORF">RhiirA5_382538</name>
</gene>
<dbReference type="EMBL" id="LLXJ01001902">
    <property type="protein sequence ID" value="PKC00325.1"/>
    <property type="molecule type" value="Genomic_DNA"/>
</dbReference>
<evidence type="ECO:0000313" key="2">
    <source>
        <dbReference type="EMBL" id="PKC00325.1"/>
    </source>
</evidence>
<dbReference type="Proteomes" id="UP000232722">
    <property type="component" value="Unassembled WGS sequence"/>
</dbReference>
<dbReference type="AlphaFoldDB" id="A0A2N0P0H2"/>
<dbReference type="VEuPathDB" id="FungiDB:RhiirA1_353278"/>
<comment type="caution">
    <text evidence="2">The sequence shown here is derived from an EMBL/GenBank/DDBJ whole genome shotgun (WGS) entry which is preliminary data.</text>
</comment>
<organism evidence="2 3">
    <name type="scientific">Rhizophagus irregularis</name>
    <dbReference type="NCBI Taxonomy" id="588596"/>
    <lineage>
        <taxon>Eukaryota</taxon>
        <taxon>Fungi</taxon>
        <taxon>Fungi incertae sedis</taxon>
        <taxon>Mucoromycota</taxon>
        <taxon>Glomeromycotina</taxon>
        <taxon>Glomeromycetes</taxon>
        <taxon>Glomerales</taxon>
        <taxon>Glomeraceae</taxon>
        <taxon>Rhizophagus</taxon>
    </lineage>
</organism>